<dbReference type="Gene3D" id="1.10.3720.10">
    <property type="entry name" value="MetI-like"/>
    <property type="match status" value="1"/>
</dbReference>
<name>A0A840PHI4_9ACTN</name>
<comment type="subcellular location">
    <subcellularLocation>
        <location evidence="1 7">Cell membrane</location>
        <topology evidence="1 7">Multi-pass membrane protein</topology>
    </subcellularLocation>
</comment>
<gene>
    <name evidence="9" type="ORF">HNP84_008183</name>
</gene>
<evidence type="ECO:0000256" key="6">
    <source>
        <dbReference type="ARBA" id="ARBA00023136"/>
    </source>
</evidence>
<evidence type="ECO:0000256" key="3">
    <source>
        <dbReference type="ARBA" id="ARBA00022475"/>
    </source>
</evidence>
<dbReference type="PANTHER" id="PTHR30151">
    <property type="entry name" value="ALKANE SULFONATE ABC TRANSPORTER-RELATED, MEMBRANE SUBUNIT"/>
    <property type="match status" value="1"/>
</dbReference>
<dbReference type="AlphaFoldDB" id="A0A840PHI4"/>
<keyword evidence="6 7" id="KW-0472">Membrane</keyword>
<evidence type="ECO:0000256" key="7">
    <source>
        <dbReference type="RuleBase" id="RU363032"/>
    </source>
</evidence>
<comment type="similarity">
    <text evidence="7">Belongs to the binding-protein-dependent transport system permease family.</text>
</comment>
<keyword evidence="5 7" id="KW-1133">Transmembrane helix</keyword>
<feature type="transmembrane region" description="Helical" evidence="7">
    <location>
        <begin position="90"/>
        <end position="115"/>
    </location>
</feature>
<proteinExistence type="inferred from homology"/>
<evidence type="ECO:0000256" key="1">
    <source>
        <dbReference type="ARBA" id="ARBA00004651"/>
    </source>
</evidence>
<dbReference type="SUPFAM" id="SSF161098">
    <property type="entry name" value="MetI-like"/>
    <property type="match status" value="1"/>
</dbReference>
<feature type="transmembrane region" description="Helical" evidence="7">
    <location>
        <begin position="246"/>
        <end position="265"/>
    </location>
</feature>
<organism evidence="9 10">
    <name type="scientific">Thermocatellispora tengchongensis</name>
    <dbReference type="NCBI Taxonomy" id="1073253"/>
    <lineage>
        <taxon>Bacteria</taxon>
        <taxon>Bacillati</taxon>
        <taxon>Actinomycetota</taxon>
        <taxon>Actinomycetes</taxon>
        <taxon>Streptosporangiales</taxon>
        <taxon>Streptosporangiaceae</taxon>
        <taxon>Thermocatellispora</taxon>
    </lineage>
</organism>
<feature type="transmembrane region" description="Helical" evidence="7">
    <location>
        <begin position="35"/>
        <end position="55"/>
    </location>
</feature>
<accession>A0A840PHI4</accession>
<dbReference type="Proteomes" id="UP000578449">
    <property type="component" value="Unassembled WGS sequence"/>
</dbReference>
<evidence type="ECO:0000256" key="4">
    <source>
        <dbReference type="ARBA" id="ARBA00022692"/>
    </source>
</evidence>
<feature type="transmembrane region" description="Helical" evidence="7">
    <location>
        <begin position="127"/>
        <end position="149"/>
    </location>
</feature>
<dbReference type="GO" id="GO:0005886">
    <property type="term" value="C:plasma membrane"/>
    <property type="evidence" value="ECO:0007669"/>
    <property type="project" value="UniProtKB-SubCell"/>
</dbReference>
<sequence length="285" mass="29811">MSAPAVHRHAAGPDRAAVQERLRARHRRARTARTAAVWGVRLGVVAAFVLVWYLAGALEWMSPVFISDPASVAGSLAGLVVDGGIWADGWATLSAALTGLAIGAATGVASGLLLGEFALFRRAVQPIVTLANALPRPALAPIFLVWFGLGAGAKIAVSVSVVYFLLLINTLAGVDGVDADRATLARTLGMSRLQRFRLLQLPSAGPAILAGLRLGSVYSVLGVVVAEMVASTEGLGLRLVQATNQFDIAGSFAILFLLALLAFVLDWTVGRLERRLSWGTSPATL</sequence>
<dbReference type="PANTHER" id="PTHR30151:SF20">
    <property type="entry name" value="ABC TRANSPORTER PERMEASE PROTEIN HI_0355-RELATED"/>
    <property type="match status" value="1"/>
</dbReference>
<dbReference type="CDD" id="cd06261">
    <property type="entry name" value="TM_PBP2"/>
    <property type="match status" value="1"/>
</dbReference>
<evidence type="ECO:0000256" key="2">
    <source>
        <dbReference type="ARBA" id="ARBA00022448"/>
    </source>
</evidence>
<comment type="caution">
    <text evidence="9">The sequence shown here is derived from an EMBL/GenBank/DDBJ whole genome shotgun (WGS) entry which is preliminary data.</text>
</comment>
<dbReference type="RefSeq" id="WP_185055300.1">
    <property type="nucleotide sequence ID" value="NZ_BAABIX010000019.1"/>
</dbReference>
<feature type="transmembrane region" description="Helical" evidence="7">
    <location>
        <begin position="155"/>
        <end position="177"/>
    </location>
</feature>
<dbReference type="GO" id="GO:0055085">
    <property type="term" value="P:transmembrane transport"/>
    <property type="evidence" value="ECO:0007669"/>
    <property type="project" value="InterPro"/>
</dbReference>
<dbReference type="InterPro" id="IPR035906">
    <property type="entry name" value="MetI-like_sf"/>
</dbReference>
<keyword evidence="10" id="KW-1185">Reference proteome</keyword>
<evidence type="ECO:0000313" key="9">
    <source>
        <dbReference type="EMBL" id="MBB5138429.1"/>
    </source>
</evidence>
<evidence type="ECO:0000256" key="5">
    <source>
        <dbReference type="ARBA" id="ARBA00022989"/>
    </source>
</evidence>
<protein>
    <submittedName>
        <fullName evidence="9">NitT/TauT family transport system permease protein</fullName>
    </submittedName>
</protein>
<feature type="domain" description="ABC transmembrane type-1" evidence="8">
    <location>
        <begin position="89"/>
        <end position="269"/>
    </location>
</feature>
<evidence type="ECO:0000259" key="8">
    <source>
        <dbReference type="PROSITE" id="PS50928"/>
    </source>
</evidence>
<keyword evidence="2 7" id="KW-0813">Transport</keyword>
<dbReference type="Pfam" id="PF00528">
    <property type="entry name" value="BPD_transp_1"/>
    <property type="match status" value="1"/>
</dbReference>
<evidence type="ECO:0000313" key="10">
    <source>
        <dbReference type="Proteomes" id="UP000578449"/>
    </source>
</evidence>
<dbReference type="InterPro" id="IPR000515">
    <property type="entry name" value="MetI-like"/>
</dbReference>
<reference evidence="9 10" key="1">
    <citation type="submission" date="2020-08" db="EMBL/GenBank/DDBJ databases">
        <title>Genomic Encyclopedia of Type Strains, Phase IV (KMG-IV): sequencing the most valuable type-strain genomes for metagenomic binning, comparative biology and taxonomic classification.</title>
        <authorList>
            <person name="Goeker M."/>
        </authorList>
    </citation>
    <scope>NUCLEOTIDE SEQUENCE [LARGE SCALE GENOMIC DNA]</scope>
    <source>
        <strain evidence="9 10">DSM 45615</strain>
    </source>
</reference>
<keyword evidence="4 7" id="KW-0812">Transmembrane</keyword>
<keyword evidence="3" id="KW-1003">Cell membrane</keyword>
<dbReference type="PROSITE" id="PS50928">
    <property type="entry name" value="ABC_TM1"/>
    <property type="match status" value="1"/>
</dbReference>
<dbReference type="EMBL" id="JACHGN010000023">
    <property type="protein sequence ID" value="MBB5138429.1"/>
    <property type="molecule type" value="Genomic_DNA"/>
</dbReference>